<name>A0A0C1ZBC2_9VIBR</name>
<reference evidence="1 2" key="1">
    <citation type="submission" date="2014-07" db="EMBL/GenBank/DDBJ databases">
        <title>Unique and conserved regions in Vibrio harveyi and related species in comparison with the shrimp pathogen Vibrio harveyi CAIM 1792.</title>
        <authorList>
            <person name="Espinoza-Valles I."/>
            <person name="Vora G."/>
            <person name="Leekitcharoenphon P."/>
            <person name="Ussery D."/>
            <person name="Hoj L."/>
            <person name="Gomez-Gil B."/>
        </authorList>
    </citation>
    <scope>NUCLEOTIDE SEQUENCE [LARGE SCALE GENOMIC DNA]</scope>
    <source>
        <strain evidence="2">CAIM 1854 / LMG 25443</strain>
    </source>
</reference>
<dbReference type="PATRIC" id="fig|1229493.5.peg.5912"/>
<comment type="caution">
    <text evidence="1">The sequence shown here is derived from an EMBL/GenBank/DDBJ whole genome shotgun (WGS) entry which is preliminary data.</text>
</comment>
<evidence type="ECO:0000313" key="1">
    <source>
        <dbReference type="EMBL" id="KIF54380.1"/>
    </source>
</evidence>
<evidence type="ECO:0000313" key="2">
    <source>
        <dbReference type="Proteomes" id="UP000031586"/>
    </source>
</evidence>
<sequence>MAKWEQSGGSYVAMTFVANKGGTVKSIMAKIENNNGANVKMFTQCMTDTDAPYLRAAPLSDKAKKYVTDLFRTKKAVIVNRGAMVEKMPVSAVGFLDAWNSSGGDAI</sequence>
<accession>A0A0C1ZBC2</accession>
<protein>
    <submittedName>
        <fullName evidence="1">Uncharacterized protein</fullName>
    </submittedName>
</protein>
<gene>
    <name evidence="1" type="ORF">H735_04885</name>
</gene>
<dbReference type="AlphaFoldDB" id="A0A0C1ZBC2"/>
<dbReference type="EMBL" id="JPRD01000008">
    <property type="protein sequence ID" value="KIF54380.1"/>
    <property type="molecule type" value="Genomic_DNA"/>
</dbReference>
<proteinExistence type="predicted"/>
<dbReference type="Proteomes" id="UP000031586">
    <property type="component" value="Unassembled WGS sequence"/>
</dbReference>
<organism evidence="1 2">
    <name type="scientific">Vibrio owensii CAIM 1854 = LMG 25443</name>
    <dbReference type="NCBI Taxonomy" id="1229493"/>
    <lineage>
        <taxon>Bacteria</taxon>
        <taxon>Pseudomonadati</taxon>
        <taxon>Pseudomonadota</taxon>
        <taxon>Gammaproteobacteria</taxon>
        <taxon>Vibrionales</taxon>
        <taxon>Vibrionaceae</taxon>
        <taxon>Vibrio</taxon>
    </lineage>
</organism>